<evidence type="ECO:0000256" key="6">
    <source>
        <dbReference type="ARBA" id="ARBA00023002"/>
    </source>
</evidence>
<dbReference type="AlphaFoldDB" id="A0A0C3QE88"/>
<dbReference type="GO" id="GO:0016614">
    <property type="term" value="F:oxidoreductase activity, acting on CH-OH group of donors"/>
    <property type="evidence" value="ECO:0007669"/>
    <property type="project" value="InterPro"/>
</dbReference>
<dbReference type="SUPFAM" id="SSF54373">
    <property type="entry name" value="FAD-linked reductases, C-terminal domain"/>
    <property type="match status" value="1"/>
</dbReference>
<evidence type="ECO:0000256" key="7">
    <source>
        <dbReference type="PIRSR" id="PIRSR000137-1"/>
    </source>
</evidence>
<dbReference type="PANTHER" id="PTHR11552">
    <property type="entry name" value="GLUCOSE-METHANOL-CHOLINE GMC OXIDOREDUCTASE"/>
    <property type="match status" value="1"/>
</dbReference>
<dbReference type="GO" id="GO:0050660">
    <property type="term" value="F:flavin adenine dinucleotide binding"/>
    <property type="evidence" value="ECO:0007669"/>
    <property type="project" value="InterPro"/>
</dbReference>
<evidence type="ECO:0000256" key="2">
    <source>
        <dbReference type="ARBA" id="ARBA00010790"/>
    </source>
</evidence>
<dbReference type="Gene3D" id="3.50.50.60">
    <property type="entry name" value="FAD/NAD(P)-binding domain"/>
    <property type="match status" value="2"/>
</dbReference>
<evidence type="ECO:0000256" key="4">
    <source>
        <dbReference type="ARBA" id="ARBA00022729"/>
    </source>
</evidence>
<evidence type="ECO:0000256" key="1">
    <source>
        <dbReference type="ARBA" id="ARBA00001974"/>
    </source>
</evidence>
<feature type="binding site" evidence="8">
    <location>
        <position position="123"/>
    </location>
    <ligand>
        <name>FAD</name>
        <dbReference type="ChEBI" id="CHEBI:57692"/>
    </ligand>
</feature>
<dbReference type="InterPro" id="IPR036188">
    <property type="entry name" value="FAD/NAD-bd_sf"/>
</dbReference>
<dbReference type="PROSITE" id="PS00623">
    <property type="entry name" value="GMC_OXRED_1"/>
    <property type="match status" value="1"/>
</dbReference>
<evidence type="ECO:0000256" key="5">
    <source>
        <dbReference type="ARBA" id="ARBA00022827"/>
    </source>
</evidence>
<evidence type="ECO:0000256" key="9">
    <source>
        <dbReference type="RuleBase" id="RU003968"/>
    </source>
</evidence>
<dbReference type="InterPro" id="IPR000172">
    <property type="entry name" value="GMC_OxRdtase_N"/>
</dbReference>
<feature type="signal peptide" evidence="10">
    <location>
        <begin position="1"/>
        <end position="24"/>
    </location>
</feature>
<sequence length="687" mass="73303">MTVLSFRSVLWSCLGVSFLKLAHARLEERGIVTSPEAFEAMNFDFVIVGGGTAGLTVAARLAEEEGWTVGVIEAGQYRPNDAIIDVPKNFGTAVGNANYDWIYTTVPQTNLNGKQVRHPRGKVLGGSSAINFEIFNRPAKGEFSGWSALNLGLGSWSWSGLLPYFKKSETYKPPRPEDVFPLASTTRRRAFQRRQNTTEAADAFFTAADSALGPTALNVDDLLAAASDGSDTVSKRDDAYHGSSGPVHASHNEWYSDLANPYILSMNNLGVSTNFNPDSGDNVGIYNTPASVDRDAGVRSYAAPAYYAPNAGKTNFLVLTGAQATKINWKSSDDNGLAVAESVSFVVNGVSYSAKASKEVILSGGVFNTPQLLELSGVGNPSILNPLGITTKINLPGVGENLQDHPYVSLSFTVKPGYHTWDELRNNATFAAQAAAQYAATKDGILASNVGVLSFFPLQSFLSTSKILSIVSTLVSDLVSSTSSMSLLRIAQSVLQLAWLSNQSIPQVEIVMIPGFNPTGTVTAPAAGTNYMILTAALQHPFSRGTVHITSTDPLTKPAIDPKYLSNAFDKTVLLEAVKYIRNTIATSAPISNFIATFNDPPASSTSDAQYEDYMKVALESLKHPVGTSALAPKELGGVVSPQLLVHGSKNIRVVDAGIFPMHISAHAQCTTYAIGEKAADIIKASW</sequence>
<gene>
    <name evidence="12" type="ORF">M407DRAFT_21487</name>
</gene>
<dbReference type="SUPFAM" id="SSF51905">
    <property type="entry name" value="FAD/NAD(P)-binding domain"/>
    <property type="match status" value="1"/>
</dbReference>
<feature type="domain" description="Glucose-methanol-choline oxidoreductase N-terminal" evidence="11">
    <location>
        <begin position="121"/>
        <end position="144"/>
    </location>
</feature>
<keyword evidence="5 8" id="KW-0274">FAD</keyword>
<accession>A0A0C3QE88</accession>
<evidence type="ECO:0000256" key="3">
    <source>
        <dbReference type="ARBA" id="ARBA00022630"/>
    </source>
</evidence>
<feature type="active site" description="Proton acceptor" evidence="7">
    <location>
        <position position="667"/>
    </location>
</feature>
<feature type="chain" id="PRO_5002177416" evidence="10">
    <location>
        <begin position="25"/>
        <end position="687"/>
    </location>
</feature>
<dbReference type="Pfam" id="PF05199">
    <property type="entry name" value="GMC_oxred_C"/>
    <property type="match status" value="1"/>
</dbReference>
<comment type="cofactor">
    <cofactor evidence="1 8">
        <name>FAD</name>
        <dbReference type="ChEBI" id="CHEBI:57692"/>
    </cofactor>
</comment>
<evidence type="ECO:0000259" key="11">
    <source>
        <dbReference type="PROSITE" id="PS00623"/>
    </source>
</evidence>
<dbReference type="HOGENOM" id="CLU_002865_6_0_1"/>
<keyword evidence="3 9" id="KW-0285">Flavoprotein</keyword>
<evidence type="ECO:0000256" key="8">
    <source>
        <dbReference type="PIRSR" id="PIRSR000137-2"/>
    </source>
</evidence>
<dbReference type="Proteomes" id="UP000054248">
    <property type="component" value="Unassembled WGS sequence"/>
</dbReference>
<organism evidence="12 13">
    <name type="scientific">Tulasnella calospora MUT 4182</name>
    <dbReference type="NCBI Taxonomy" id="1051891"/>
    <lineage>
        <taxon>Eukaryota</taxon>
        <taxon>Fungi</taxon>
        <taxon>Dikarya</taxon>
        <taxon>Basidiomycota</taxon>
        <taxon>Agaricomycotina</taxon>
        <taxon>Agaricomycetes</taxon>
        <taxon>Cantharellales</taxon>
        <taxon>Tulasnellaceae</taxon>
        <taxon>Tulasnella</taxon>
    </lineage>
</organism>
<keyword evidence="6" id="KW-0560">Oxidoreductase</keyword>
<protein>
    <submittedName>
        <fullName evidence="12">GMC oxidoreductase</fullName>
    </submittedName>
</protein>
<dbReference type="STRING" id="1051891.A0A0C3QE88"/>
<evidence type="ECO:0000256" key="10">
    <source>
        <dbReference type="SAM" id="SignalP"/>
    </source>
</evidence>
<dbReference type="Pfam" id="PF00732">
    <property type="entry name" value="GMC_oxred_N"/>
    <property type="match status" value="1"/>
</dbReference>
<dbReference type="OrthoDB" id="269227at2759"/>
<reference evidence="13" key="2">
    <citation type="submission" date="2015-01" db="EMBL/GenBank/DDBJ databases">
        <title>Evolutionary Origins and Diversification of the Mycorrhizal Mutualists.</title>
        <authorList>
            <consortium name="DOE Joint Genome Institute"/>
            <consortium name="Mycorrhizal Genomics Consortium"/>
            <person name="Kohler A."/>
            <person name="Kuo A."/>
            <person name="Nagy L.G."/>
            <person name="Floudas D."/>
            <person name="Copeland A."/>
            <person name="Barry K.W."/>
            <person name="Cichocki N."/>
            <person name="Veneault-Fourrey C."/>
            <person name="LaButti K."/>
            <person name="Lindquist E.A."/>
            <person name="Lipzen A."/>
            <person name="Lundell T."/>
            <person name="Morin E."/>
            <person name="Murat C."/>
            <person name="Riley R."/>
            <person name="Ohm R."/>
            <person name="Sun H."/>
            <person name="Tunlid A."/>
            <person name="Henrissat B."/>
            <person name="Grigoriev I.V."/>
            <person name="Hibbett D.S."/>
            <person name="Martin F."/>
        </authorList>
    </citation>
    <scope>NUCLEOTIDE SEQUENCE [LARGE SCALE GENOMIC DNA]</scope>
    <source>
        <strain evidence="13">MUT 4182</strain>
    </source>
</reference>
<evidence type="ECO:0000313" key="13">
    <source>
        <dbReference type="Proteomes" id="UP000054248"/>
    </source>
</evidence>
<comment type="similarity">
    <text evidence="2 9">Belongs to the GMC oxidoreductase family.</text>
</comment>
<dbReference type="Gene3D" id="3.30.560.10">
    <property type="entry name" value="Glucose Oxidase, domain 3"/>
    <property type="match status" value="1"/>
</dbReference>
<dbReference type="PIRSF" id="PIRSF000137">
    <property type="entry name" value="Alcohol_oxidase"/>
    <property type="match status" value="1"/>
</dbReference>
<proteinExistence type="inferred from homology"/>
<dbReference type="PANTHER" id="PTHR11552:SF201">
    <property type="entry name" value="GLUCOSE-METHANOL-CHOLINE OXIDOREDUCTASE N-TERMINAL DOMAIN-CONTAINING PROTEIN"/>
    <property type="match status" value="1"/>
</dbReference>
<evidence type="ECO:0000313" key="12">
    <source>
        <dbReference type="EMBL" id="KIO29425.1"/>
    </source>
</evidence>
<reference evidence="12 13" key="1">
    <citation type="submission" date="2014-04" db="EMBL/GenBank/DDBJ databases">
        <authorList>
            <consortium name="DOE Joint Genome Institute"/>
            <person name="Kuo A."/>
            <person name="Girlanda M."/>
            <person name="Perotto S."/>
            <person name="Kohler A."/>
            <person name="Nagy L.G."/>
            <person name="Floudas D."/>
            <person name="Copeland A."/>
            <person name="Barry K.W."/>
            <person name="Cichocki N."/>
            <person name="Veneault-Fourrey C."/>
            <person name="LaButti K."/>
            <person name="Lindquist E.A."/>
            <person name="Lipzen A."/>
            <person name="Lundell T."/>
            <person name="Morin E."/>
            <person name="Murat C."/>
            <person name="Sun H."/>
            <person name="Tunlid A."/>
            <person name="Henrissat B."/>
            <person name="Grigoriev I.V."/>
            <person name="Hibbett D.S."/>
            <person name="Martin F."/>
            <person name="Nordberg H.P."/>
            <person name="Cantor M.N."/>
            <person name="Hua S.X."/>
        </authorList>
    </citation>
    <scope>NUCLEOTIDE SEQUENCE [LARGE SCALE GENOMIC DNA]</scope>
    <source>
        <strain evidence="12 13">MUT 4182</strain>
    </source>
</reference>
<dbReference type="EMBL" id="KN822983">
    <property type="protein sequence ID" value="KIO29425.1"/>
    <property type="molecule type" value="Genomic_DNA"/>
</dbReference>
<dbReference type="InterPro" id="IPR007867">
    <property type="entry name" value="GMC_OxRtase_C"/>
</dbReference>
<keyword evidence="4 10" id="KW-0732">Signal</keyword>
<name>A0A0C3QE88_9AGAM</name>
<keyword evidence="13" id="KW-1185">Reference proteome</keyword>
<feature type="active site" description="Proton donor" evidence="7">
    <location>
        <position position="624"/>
    </location>
</feature>
<dbReference type="InterPro" id="IPR012132">
    <property type="entry name" value="GMC_OxRdtase"/>
</dbReference>